<evidence type="ECO:0000313" key="2">
    <source>
        <dbReference type="EMBL" id="CAF5143033.1"/>
    </source>
</evidence>
<sequence>NINQSIRNGSLPLETIIPDSRAIKWRDSVRPNGNGMSNGRPSFESADETLDES</sequence>
<evidence type="ECO:0000313" key="3">
    <source>
        <dbReference type="EMBL" id="CAF5214697.1"/>
    </source>
</evidence>
<feature type="non-terminal residue" evidence="3">
    <location>
        <position position="1"/>
    </location>
</feature>
<gene>
    <name evidence="2" type="ORF">BYL167_LOCUS70581</name>
    <name evidence="3" type="ORF">GIL414_LOCUS81052</name>
</gene>
<dbReference type="EMBL" id="CAJOBJ010356422">
    <property type="protein sequence ID" value="CAF5214697.1"/>
    <property type="molecule type" value="Genomic_DNA"/>
</dbReference>
<reference evidence="3" key="1">
    <citation type="submission" date="2021-02" db="EMBL/GenBank/DDBJ databases">
        <authorList>
            <person name="Nowell W R."/>
        </authorList>
    </citation>
    <scope>NUCLEOTIDE SEQUENCE</scope>
</reference>
<feature type="region of interest" description="Disordered" evidence="1">
    <location>
        <begin position="27"/>
        <end position="53"/>
    </location>
</feature>
<dbReference type="AlphaFoldDB" id="A0A8S3J676"/>
<evidence type="ECO:0000256" key="1">
    <source>
        <dbReference type="SAM" id="MobiDB-lite"/>
    </source>
</evidence>
<organism evidence="3 4">
    <name type="scientific">Rotaria magnacalcarata</name>
    <dbReference type="NCBI Taxonomy" id="392030"/>
    <lineage>
        <taxon>Eukaryota</taxon>
        <taxon>Metazoa</taxon>
        <taxon>Spiralia</taxon>
        <taxon>Gnathifera</taxon>
        <taxon>Rotifera</taxon>
        <taxon>Eurotatoria</taxon>
        <taxon>Bdelloidea</taxon>
        <taxon>Philodinida</taxon>
        <taxon>Philodinidae</taxon>
        <taxon>Rotaria</taxon>
    </lineage>
</organism>
<comment type="caution">
    <text evidence="3">The sequence shown here is derived from an EMBL/GenBank/DDBJ whole genome shotgun (WGS) entry which is preliminary data.</text>
</comment>
<dbReference type="Proteomes" id="UP000681720">
    <property type="component" value="Unassembled WGS sequence"/>
</dbReference>
<protein>
    <submittedName>
        <fullName evidence="3">Uncharacterized protein</fullName>
    </submittedName>
</protein>
<accession>A0A8S3J676</accession>
<dbReference type="Proteomes" id="UP000681967">
    <property type="component" value="Unassembled WGS sequence"/>
</dbReference>
<name>A0A8S3J676_9BILA</name>
<evidence type="ECO:0000313" key="4">
    <source>
        <dbReference type="Proteomes" id="UP000681720"/>
    </source>
</evidence>
<dbReference type="EMBL" id="CAJOBH010253134">
    <property type="protein sequence ID" value="CAF5143033.1"/>
    <property type="molecule type" value="Genomic_DNA"/>
</dbReference>
<proteinExistence type="predicted"/>